<protein>
    <submittedName>
        <fullName evidence="2">TniQ family protein</fullName>
    </submittedName>
</protein>
<dbReference type="Proteomes" id="UP001550739">
    <property type="component" value="Unassembled WGS sequence"/>
</dbReference>
<proteinExistence type="predicted"/>
<dbReference type="RefSeq" id="WP_361708488.1">
    <property type="nucleotide sequence ID" value="NZ_JBEZVE010000028.1"/>
</dbReference>
<dbReference type="InterPro" id="IPR009492">
    <property type="entry name" value="TniQ"/>
</dbReference>
<reference evidence="2 3" key="1">
    <citation type="submission" date="2024-06" db="EMBL/GenBank/DDBJ databases">
        <title>The Natural Products Discovery Center: Release of the First 8490 Sequenced Strains for Exploring Actinobacteria Biosynthetic Diversity.</title>
        <authorList>
            <person name="Kalkreuter E."/>
            <person name="Kautsar S.A."/>
            <person name="Yang D."/>
            <person name="Bader C.D."/>
            <person name="Teijaro C.N."/>
            <person name="Fluegel L."/>
            <person name="Davis C.M."/>
            <person name="Simpson J.R."/>
            <person name="Lauterbach L."/>
            <person name="Steele A.D."/>
            <person name="Gui C."/>
            <person name="Meng S."/>
            <person name="Li G."/>
            <person name="Viehrig K."/>
            <person name="Ye F."/>
            <person name="Su P."/>
            <person name="Kiefer A.F."/>
            <person name="Nichols A."/>
            <person name="Cepeda A.J."/>
            <person name="Yan W."/>
            <person name="Fan B."/>
            <person name="Jiang Y."/>
            <person name="Adhikari A."/>
            <person name="Zheng C.-J."/>
            <person name="Schuster L."/>
            <person name="Cowan T.M."/>
            <person name="Smanski M.J."/>
            <person name="Chevrette M.G."/>
            <person name="De Carvalho L.P.S."/>
            <person name="Shen B."/>
        </authorList>
    </citation>
    <scope>NUCLEOTIDE SEQUENCE [LARGE SCALE GENOMIC DNA]</scope>
    <source>
        <strain evidence="2 3">NPDC033843</strain>
    </source>
</reference>
<sequence>MTTRPLARSLAPLPEESLPGLLLRLAYRLDRPPARIASLCGLSRHQHRLPAKYLITLPAESTAALEAAASLHNGEAHALTLSAMAASYPPLATMRLGGSRNMASARRTWAFNLSSRFCPNCLAGNGSTIQNTYGGRWKLRWHIPVSFACTAHSRLLEHGCPQCGGHPNRPSNTERQGLITQRTIGGLHPAQCRHLLASGAVGVSARTPLCAARLDQTACAAKQPGSDLVMMLALQRRIEQHLMPTKPSLATSDNNSNSEQHFFSDLITAAQLIRLSWPDSARFAPSSTVADLIARHVATWTALRKNRSPGRRARDTWAAPQGPAECGALLLAADTLLGDRGQDGPALRERIQPLASAAFTRNEANTGAAFRRMDVSPDLSRALAQRSLGFNRAGGHHHARQHVPSRHCHFGIEHIPALAPETWIGAHFGDLTSLWAPGDVWKPRHLRRVVSLKLVEMAGGGTWPQCAVILGIPWVTAQRSLTVLKRNLLPGGQWPLLDTAVETVAQELEAAARHVDFATRRRTLSTWQIPAEDLAALTVGLVRLADAESSLTRTAATALVWARVTQGDHLHSPPVEALREAKRSTKALVSAIGQLQTPSNRKGTRLRFLQRINEYADGLARALDEGRSQLKRQYPLASWRADHPAFAAESNSSSPLT</sequence>
<organism evidence="2 3">
    <name type="scientific">Streptomyces sp. 900129855</name>
    <dbReference type="NCBI Taxonomy" id="3155129"/>
    <lineage>
        <taxon>Bacteria</taxon>
        <taxon>Bacillati</taxon>
        <taxon>Actinomycetota</taxon>
        <taxon>Actinomycetes</taxon>
        <taxon>Kitasatosporales</taxon>
        <taxon>Streptomycetaceae</taxon>
        <taxon>Streptomyces</taxon>
    </lineage>
</organism>
<gene>
    <name evidence="2" type="ORF">AB0E89_38960</name>
</gene>
<evidence type="ECO:0000313" key="2">
    <source>
        <dbReference type="EMBL" id="MEU3786450.1"/>
    </source>
</evidence>
<accession>A0ABV2ZWQ3</accession>
<dbReference type="Pfam" id="PF06527">
    <property type="entry name" value="TniQ"/>
    <property type="match status" value="1"/>
</dbReference>
<comment type="caution">
    <text evidence="2">The sequence shown here is derived from an EMBL/GenBank/DDBJ whole genome shotgun (WGS) entry which is preliminary data.</text>
</comment>
<dbReference type="EMBL" id="JBEZVE010000028">
    <property type="protein sequence ID" value="MEU3786450.1"/>
    <property type="molecule type" value="Genomic_DNA"/>
</dbReference>
<name>A0ABV2ZWQ3_9ACTN</name>
<evidence type="ECO:0000259" key="1">
    <source>
        <dbReference type="Pfam" id="PF06527"/>
    </source>
</evidence>
<feature type="domain" description="TniQ" evidence="1">
    <location>
        <begin position="9"/>
        <end position="156"/>
    </location>
</feature>
<evidence type="ECO:0000313" key="3">
    <source>
        <dbReference type="Proteomes" id="UP001550739"/>
    </source>
</evidence>
<keyword evidence="3" id="KW-1185">Reference proteome</keyword>